<feature type="domain" description="RagB/SusD" evidence="6">
    <location>
        <begin position="280"/>
        <end position="565"/>
    </location>
</feature>
<gene>
    <name evidence="8" type="ORF">BDD43_0237</name>
</gene>
<evidence type="ECO:0000256" key="5">
    <source>
        <dbReference type="ARBA" id="ARBA00023237"/>
    </source>
</evidence>
<dbReference type="Pfam" id="PF14322">
    <property type="entry name" value="SusD-like_3"/>
    <property type="match status" value="1"/>
</dbReference>
<keyword evidence="3" id="KW-0732">Signal</keyword>
<dbReference type="Gene3D" id="1.25.40.390">
    <property type="match status" value="1"/>
</dbReference>
<dbReference type="InterPro" id="IPR011990">
    <property type="entry name" value="TPR-like_helical_dom_sf"/>
</dbReference>
<evidence type="ECO:0000256" key="1">
    <source>
        <dbReference type="ARBA" id="ARBA00004442"/>
    </source>
</evidence>
<evidence type="ECO:0000313" key="8">
    <source>
        <dbReference type="EMBL" id="RKR80142.1"/>
    </source>
</evidence>
<organism evidence="8 9">
    <name type="scientific">Mucilaginibacter gracilis</name>
    <dbReference type="NCBI Taxonomy" id="423350"/>
    <lineage>
        <taxon>Bacteria</taxon>
        <taxon>Pseudomonadati</taxon>
        <taxon>Bacteroidota</taxon>
        <taxon>Sphingobacteriia</taxon>
        <taxon>Sphingobacteriales</taxon>
        <taxon>Sphingobacteriaceae</taxon>
        <taxon>Mucilaginibacter</taxon>
    </lineage>
</organism>
<dbReference type="OrthoDB" id="9792139at2"/>
<dbReference type="AlphaFoldDB" id="A0A495IU87"/>
<name>A0A495IU87_9SPHI</name>
<evidence type="ECO:0000313" key="9">
    <source>
        <dbReference type="Proteomes" id="UP000268007"/>
    </source>
</evidence>
<dbReference type="InterPro" id="IPR012944">
    <property type="entry name" value="SusD_RagB_dom"/>
</dbReference>
<proteinExistence type="inferred from homology"/>
<evidence type="ECO:0000256" key="4">
    <source>
        <dbReference type="ARBA" id="ARBA00023136"/>
    </source>
</evidence>
<accession>A0A495IU87</accession>
<dbReference type="Pfam" id="PF07980">
    <property type="entry name" value="SusD_RagB"/>
    <property type="match status" value="1"/>
</dbReference>
<dbReference type="RefSeq" id="WP_121195819.1">
    <property type="nucleotide sequence ID" value="NZ_RBKU01000001.1"/>
</dbReference>
<protein>
    <submittedName>
        <fullName evidence="8">Putative outer membrane starch-binding protein</fullName>
    </submittedName>
</protein>
<comment type="caution">
    <text evidence="8">The sequence shown here is derived from an EMBL/GenBank/DDBJ whole genome shotgun (WGS) entry which is preliminary data.</text>
</comment>
<evidence type="ECO:0000259" key="7">
    <source>
        <dbReference type="Pfam" id="PF14322"/>
    </source>
</evidence>
<feature type="domain" description="SusD-like N-terminal" evidence="7">
    <location>
        <begin position="99"/>
        <end position="225"/>
    </location>
</feature>
<dbReference type="SUPFAM" id="SSF48452">
    <property type="entry name" value="TPR-like"/>
    <property type="match status" value="1"/>
</dbReference>
<dbReference type="EMBL" id="RBKU01000001">
    <property type="protein sequence ID" value="RKR80142.1"/>
    <property type="molecule type" value="Genomic_DNA"/>
</dbReference>
<keyword evidence="5" id="KW-0998">Cell outer membrane</keyword>
<sequence length="567" mass="64588">MKKINNILKWTFSMIFITALVSCKKDFLNVSPKAVLSADQVSSGTEQFVTAAYASLENDGYTTPVSLWPYGNVRSGDAYKGGRDESDIQEFYFVEIFSSVRSDLGPFDGIWFQYYVAISRVNAAITSLNALPDSDPLKKTRLGEMHFLRGFWYFQLKILFKFIPYIDETVNTNDYANISNRQLTNDQLWDKIAADFQNGVDNLPSSQTDVGRANKYAALAYLAKTRLYQAYTQDDQNNVTGINTDKLNQVVSLTTQVLSSNYGLESDFANNFSLATENGTESIFAIQYSRNDGTPFGRLDFGDELSTPQGVGCCDFHKPSQNLANAYKTGTDGLPMTSTYNNSDLDLSVNTVDPRLDHTIAIPNHNYKYDPNTLYLASWNRTPTIYGYFASLKENVQKNQYIQNGPFYASDKNKILIRYADVMLWKAEALIELGRQDEALPLINQIRTRAKNSTGQLKLANGNFESNYNINTYKPGINCTWTQVYAREALRMERRLEFAMEGYRFFDLVRWGIADTYLNTYFTTEKTKRAYLKDGLFKKNRDEYLPIPLNQITFSHGLYKQNNGYVQ</sequence>
<dbReference type="PROSITE" id="PS51257">
    <property type="entry name" value="PROKAR_LIPOPROTEIN"/>
    <property type="match status" value="1"/>
</dbReference>
<keyword evidence="9" id="KW-1185">Reference proteome</keyword>
<comment type="similarity">
    <text evidence="2">Belongs to the SusD family.</text>
</comment>
<evidence type="ECO:0000259" key="6">
    <source>
        <dbReference type="Pfam" id="PF07980"/>
    </source>
</evidence>
<evidence type="ECO:0000256" key="2">
    <source>
        <dbReference type="ARBA" id="ARBA00006275"/>
    </source>
</evidence>
<keyword evidence="4" id="KW-0472">Membrane</keyword>
<evidence type="ECO:0000256" key="3">
    <source>
        <dbReference type="ARBA" id="ARBA00022729"/>
    </source>
</evidence>
<dbReference type="InterPro" id="IPR033985">
    <property type="entry name" value="SusD-like_N"/>
</dbReference>
<dbReference type="Proteomes" id="UP000268007">
    <property type="component" value="Unassembled WGS sequence"/>
</dbReference>
<comment type="subcellular location">
    <subcellularLocation>
        <location evidence="1">Cell outer membrane</location>
    </subcellularLocation>
</comment>
<reference evidence="8 9" key="1">
    <citation type="submission" date="2018-10" db="EMBL/GenBank/DDBJ databases">
        <title>Genomic Encyclopedia of Archaeal and Bacterial Type Strains, Phase II (KMG-II): from individual species to whole genera.</title>
        <authorList>
            <person name="Goeker M."/>
        </authorList>
    </citation>
    <scope>NUCLEOTIDE SEQUENCE [LARGE SCALE GENOMIC DNA]</scope>
    <source>
        <strain evidence="8 9">DSM 18602</strain>
    </source>
</reference>
<dbReference type="GO" id="GO:0009279">
    <property type="term" value="C:cell outer membrane"/>
    <property type="evidence" value="ECO:0007669"/>
    <property type="project" value="UniProtKB-SubCell"/>
</dbReference>